<feature type="transmembrane region" description="Helical" evidence="6">
    <location>
        <begin position="154"/>
        <end position="179"/>
    </location>
</feature>
<evidence type="ECO:0000256" key="5">
    <source>
        <dbReference type="ARBA" id="ARBA00023136"/>
    </source>
</evidence>
<keyword evidence="5 6" id="KW-0472">Membrane</keyword>
<sequence length="221" mass="23281">MDVASSLNSALPVYLALVVGLALVLLVLVFRSLLVPLVGVLGFLLTIGAALGATVAVFQWGWLGDLVNLESAGPLISLTPILVIGILFGLAMDYQVFLVSRMHEAHAHGAAPTAAIRSGFRSAAPVVFAAALIMFSVFAGFVPAGDATIKSIGFALAIGVLFDAFVVRMVLVPAALALLGERAWWLPRWLRWLPVLDVEGAALEKADPRDDERELVGTSAP</sequence>
<feature type="transmembrane region" description="Helical" evidence="6">
    <location>
        <begin position="37"/>
        <end position="60"/>
    </location>
</feature>
<feature type="transmembrane region" description="Helical" evidence="6">
    <location>
        <begin position="12"/>
        <end position="30"/>
    </location>
</feature>
<feature type="transmembrane region" description="Helical" evidence="6">
    <location>
        <begin position="123"/>
        <end position="142"/>
    </location>
</feature>
<keyword evidence="3 6" id="KW-0812">Transmembrane</keyword>
<organism evidence="8">
    <name type="scientific">freshwater metagenome</name>
    <dbReference type="NCBI Taxonomy" id="449393"/>
    <lineage>
        <taxon>unclassified sequences</taxon>
        <taxon>metagenomes</taxon>
        <taxon>ecological metagenomes</taxon>
    </lineage>
</organism>
<gene>
    <name evidence="8" type="ORF">UFOPK3609_00681</name>
</gene>
<dbReference type="PANTHER" id="PTHR33406:SF11">
    <property type="entry name" value="MEMBRANE PROTEIN SCO6666-RELATED"/>
    <property type="match status" value="1"/>
</dbReference>
<protein>
    <submittedName>
        <fullName evidence="8">Unannotated protein</fullName>
    </submittedName>
</protein>
<keyword evidence="2" id="KW-1003">Cell membrane</keyword>
<dbReference type="Gene3D" id="1.20.1640.10">
    <property type="entry name" value="Multidrug efflux transporter AcrB transmembrane domain"/>
    <property type="match status" value="1"/>
</dbReference>
<keyword evidence="4 6" id="KW-1133">Transmembrane helix</keyword>
<evidence type="ECO:0000256" key="3">
    <source>
        <dbReference type="ARBA" id="ARBA00022692"/>
    </source>
</evidence>
<evidence type="ECO:0000256" key="4">
    <source>
        <dbReference type="ARBA" id="ARBA00022989"/>
    </source>
</evidence>
<evidence type="ECO:0000313" key="8">
    <source>
        <dbReference type="EMBL" id="CAB4908184.1"/>
    </source>
</evidence>
<dbReference type="GO" id="GO:0005886">
    <property type="term" value="C:plasma membrane"/>
    <property type="evidence" value="ECO:0007669"/>
    <property type="project" value="UniProtKB-SubCell"/>
</dbReference>
<evidence type="ECO:0000256" key="1">
    <source>
        <dbReference type="ARBA" id="ARBA00004651"/>
    </source>
</evidence>
<dbReference type="Pfam" id="PF03176">
    <property type="entry name" value="MMPL"/>
    <property type="match status" value="1"/>
</dbReference>
<comment type="subcellular location">
    <subcellularLocation>
        <location evidence="1">Cell membrane</location>
        <topology evidence="1">Multi-pass membrane protein</topology>
    </subcellularLocation>
</comment>
<proteinExistence type="predicted"/>
<dbReference type="SUPFAM" id="SSF82866">
    <property type="entry name" value="Multidrug efflux transporter AcrB transmembrane domain"/>
    <property type="match status" value="1"/>
</dbReference>
<dbReference type="InterPro" id="IPR004869">
    <property type="entry name" value="MMPL_dom"/>
</dbReference>
<dbReference type="EMBL" id="CAFBMQ010000083">
    <property type="protein sequence ID" value="CAB4908184.1"/>
    <property type="molecule type" value="Genomic_DNA"/>
</dbReference>
<dbReference type="AlphaFoldDB" id="A0A6J7GM36"/>
<feature type="domain" description="Membrane transport protein MMPL" evidence="7">
    <location>
        <begin position="3"/>
        <end position="187"/>
    </location>
</feature>
<accession>A0A6J7GM36</accession>
<name>A0A6J7GM36_9ZZZZ</name>
<dbReference type="PANTHER" id="PTHR33406">
    <property type="entry name" value="MEMBRANE PROTEIN MJ1562-RELATED"/>
    <property type="match status" value="1"/>
</dbReference>
<evidence type="ECO:0000256" key="6">
    <source>
        <dbReference type="SAM" id="Phobius"/>
    </source>
</evidence>
<evidence type="ECO:0000259" key="7">
    <source>
        <dbReference type="Pfam" id="PF03176"/>
    </source>
</evidence>
<dbReference type="InterPro" id="IPR050545">
    <property type="entry name" value="Mycobact_MmpL"/>
</dbReference>
<evidence type="ECO:0000256" key="2">
    <source>
        <dbReference type="ARBA" id="ARBA00022475"/>
    </source>
</evidence>
<feature type="transmembrane region" description="Helical" evidence="6">
    <location>
        <begin position="72"/>
        <end position="92"/>
    </location>
</feature>
<reference evidence="8" key="1">
    <citation type="submission" date="2020-05" db="EMBL/GenBank/DDBJ databases">
        <authorList>
            <person name="Chiriac C."/>
            <person name="Salcher M."/>
            <person name="Ghai R."/>
            <person name="Kavagutti S V."/>
        </authorList>
    </citation>
    <scope>NUCLEOTIDE SEQUENCE</scope>
</reference>